<evidence type="ECO:0000313" key="1">
    <source>
        <dbReference type="EMBL" id="NEB88845.1"/>
    </source>
</evidence>
<reference evidence="1" key="1">
    <citation type="submission" date="2020-01" db="EMBL/GenBank/DDBJ databases">
        <title>Insect and environment-associated Actinomycetes.</title>
        <authorList>
            <person name="Currrie C."/>
            <person name="Chevrette M."/>
            <person name="Carlson C."/>
            <person name="Stubbendieck R."/>
            <person name="Wendt-Pienkowski E."/>
        </authorList>
    </citation>
    <scope>NUCLEOTIDE SEQUENCE</scope>
    <source>
        <strain evidence="1">SID505</strain>
    </source>
</reference>
<organism evidence="1">
    <name type="scientific">Streptomyces anulatus</name>
    <name type="common">Streptomyces chrysomallus</name>
    <dbReference type="NCBI Taxonomy" id="1892"/>
    <lineage>
        <taxon>Bacteria</taxon>
        <taxon>Bacillati</taxon>
        <taxon>Actinomycetota</taxon>
        <taxon>Actinomycetes</taxon>
        <taxon>Kitasatosporales</taxon>
        <taxon>Streptomycetaceae</taxon>
        <taxon>Streptomyces</taxon>
    </lineage>
</organism>
<gene>
    <name evidence="1" type="ORF">G3I43_32475</name>
</gene>
<accession>A0A6G3T1R2</accession>
<dbReference type="EMBL" id="JAAGMK010000928">
    <property type="protein sequence ID" value="NEB88845.1"/>
    <property type="molecule type" value="Genomic_DNA"/>
</dbReference>
<protein>
    <recommendedName>
        <fullName evidence="2">Peptidase inhibitor family I36 protein</fullName>
    </recommendedName>
</protein>
<evidence type="ECO:0008006" key="2">
    <source>
        <dbReference type="Google" id="ProtNLM"/>
    </source>
</evidence>
<name>A0A6G3T1R2_STRAQ</name>
<sequence>MRRAAAAEPTFERQNRILSTIKNIKVTHGILEGTPMRPSSLLGAAGTAVVLAAVLTTNTANAAPELPTDGRTMVLPAAPSEAGSRFGAAASPSVSPYAPSKHYGAGTVIDCPKGSLCTHVWDNSSGSYEVFFLDTCTRYWLANWEDRGGYFNNQTGDRATATYYGRNGEKLTDVPVGSKGAYNWSPVWSIRNCY</sequence>
<comment type="caution">
    <text evidence="1">The sequence shown here is derived from an EMBL/GenBank/DDBJ whole genome shotgun (WGS) entry which is preliminary data.</text>
</comment>
<proteinExistence type="predicted"/>
<dbReference type="AlphaFoldDB" id="A0A6G3T1R2"/>
<dbReference type="RefSeq" id="WP_164260352.1">
    <property type="nucleotide sequence ID" value="NZ_JAAGMK010000928.1"/>
</dbReference>